<keyword evidence="15" id="KW-1185">Reference proteome</keyword>
<organism evidence="14 15">
    <name type="scientific">Catenaria anguillulae PL171</name>
    <dbReference type="NCBI Taxonomy" id="765915"/>
    <lineage>
        <taxon>Eukaryota</taxon>
        <taxon>Fungi</taxon>
        <taxon>Fungi incertae sedis</taxon>
        <taxon>Blastocladiomycota</taxon>
        <taxon>Blastocladiomycetes</taxon>
        <taxon>Blastocladiales</taxon>
        <taxon>Catenariaceae</taxon>
        <taxon>Catenaria</taxon>
    </lineage>
</organism>
<evidence type="ECO:0000256" key="12">
    <source>
        <dbReference type="SAM" id="MobiDB-lite"/>
    </source>
</evidence>
<feature type="domain" description="MCM C-terminal AAA(+) ATPase" evidence="13">
    <location>
        <begin position="129"/>
        <end position="335"/>
    </location>
</feature>
<dbReference type="STRING" id="765915.A0A1Y2I202"/>
<evidence type="ECO:0000313" key="15">
    <source>
        <dbReference type="Proteomes" id="UP000193411"/>
    </source>
</evidence>
<evidence type="ECO:0000259" key="13">
    <source>
        <dbReference type="PROSITE" id="PS50051"/>
    </source>
</evidence>
<dbReference type="PRINTS" id="PR01659">
    <property type="entry name" value="MCMPROTEIN3"/>
</dbReference>
<dbReference type="GO" id="GO:0005524">
    <property type="term" value="F:ATP binding"/>
    <property type="evidence" value="ECO:0007669"/>
    <property type="project" value="UniProtKB-UniRule"/>
</dbReference>
<proteinExistence type="inferred from homology"/>
<dbReference type="GO" id="GO:0005656">
    <property type="term" value="C:nuclear pre-replicative complex"/>
    <property type="evidence" value="ECO:0007669"/>
    <property type="project" value="UniProtKB-ARBA"/>
</dbReference>
<dbReference type="GO" id="GO:0017116">
    <property type="term" value="F:single-stranded DNA helicase activity"/>
    <property type="evidence" value="ECO:0007669"/>
    <property type="project" value="TreeGrafter"/>
</dbReference>
<evidence type="ECO:0000256" key="5">
    <source>
        <dbReference type="ARBA" id="ARBA00022801"/>
    </source>
</evidence>
<dbReference type="SMART" id="SM00350">
    <property type="entry name" value="MCM"/>
    <property type="match status" value="1"/>
</dbReference>
<dbReference type="Gene3D" id="3.40.50.300">
    <property type="entry name" value="P-loop containing nucleotide triphosphate hydrolases"/>
    <property type="match status" value="1"/>
</dbReference>
<keyword evidence="7 10" id="KW-0067">ATP-binding</keyword>
<dbReference type="Gene3D" id="2.40.50.140">
    <property type="entry name" value="Nucleic acid-binding proteins"/>
    <property type="match status" value="1"/>
</dbReference>
<evidence type="ECO:0000256" key="1">
    <source>
        <dbReference type="ARBA" id="ARBA00004123"/>
    </source>
</evidence>
<dbReference type="InterPro" id="IPR041562">
    <property type="entry name" value="MCM_lid"/>
</dbReference>
<dbReference type="SUPFAM" id="SSF52540">
    <property type="entry name" value="P-loop containing nucleoside triphosphate hydrolases"/>
    <property type="match status" value="1"/>
</dbReference>
<dbReference type="InterPro" id="IPR003593">
    <property type="entry name" value="AAA+_ATPase"/>
</dbReference>
<dbReference type="InterPro" id="IPR031327">
    <property type="entry name" value="MCM"/>
</dbReference>
<dbReference type="GO" id="GO:1902975">
    <property type="term" value="P:mitotic DNA replication initiation"/>
    <property type="evidence" value="ECO:0007669"/>
    <property type="project" value="TreeGrafter"/>
</dbReference>
<dbReference type="EC" id="3.6.4.12" evidence="11"/>
<protein>
    <recommendedName>
        <fullName evidence="11">DNA replication licensing factor MCM3</fullName>
        <ecNumber evidence="11">3.6.4.12</ecNumber>
    </recommendedName>
</protein>
<dbReference type="PROSITE" id="PS00847">
    <property type="entry name" value="MCM_1"/>
    <property type="match status" value="1"/>
</dbReference>
<dbReference type="AlphaFoldDB" id="A0A1Y2I202"/>
<dbReference type="GO" id="GO:0043596">
    <property type="term" value="C:nuclear replication fork"/>
    <property type="evidence" value="ECO:0007669"/>
    <property type="project" value="UniProtKB-ARBA"/>
</dbReference>
<evidence type="ECO:0000313" key="14">
    <source>
        <dbReference type="EMBL" id="ORZ40895.1"/>
    </source>
</evidence>
<dbReference type="Pfam" id="PF00493">
    <property type="entry name" value="MCM"/>
    <property type="match status" value="1"/>
</dbReference>
<feature type="region of interest" description="Disordered" evidence="12">
    <location>
        <begin position="548"/>
        <end position="599"/>
    </location>
</feature>
<reference evidence="14 15" key="1">
    <citation type="submission" date="2016-07" db="EMBL/GenBank/DDBJ databases">
        <title>Pervasive Adenine N6-methylation of Active Genes in Fungi.</title>
        <authorList>
            <consortium name="DOE Joint Genome Institute"/>
            <person name="Mondo S.J."/>
            <person name="Dannebaum R.O."/>
            <person name="Kuo R.C."/>
            <person name="Labutti K."/>
            <person name="Haridas S."/>
            <person name="Kuo A."/>
            <person name="Salamov A."/>
            <person name="Ahrendt S.R."/>
            <person name="Lipzen A."/>
            <person name="Sullivan W."/>
            <person name="Andreopoulos W.B."/>
            <person name="Clum A."/>
            <person name="Lindquist E."/>
            <person name="Daum C."/>
            <person name="Ramamoorthy G.K."/>
            <person name="Gryganskyi A."/>
            <person name="Culley D."/>
            <person name="Magnuson J.K."/>
            <person name="James T.Y."/>
            <person name="O'Malley M.A."/>
            <person name="Stajich J.E."/>
            <person name="Spatafora J.W."/>
            <person name="Visel A."/>
            <person name="Grigoriev I.V."/>
        </authorList>
    </citation>
    <scope>NUCLEOTIDE SEQUENCE [LARGE SCALE GENOMIC DNA]</scope>
    <source>
        <strain evidence="14 15">PL171</strain>
    </source>
</reference>
<dbReference type="Pfam" id="PF17207">
    <property type="entry name" value="MCM_OB"/>
    <property type="match status" value="1"/>
</dbReference>
<dbReference type="InterPro" id="IPR033762">
    <property type="entry name" value="MCM_OB"/>
</dbReference>
<comment type="subcellular location">
    <subcellularLocation>
        <location evidence="1 11">Nucleus</location>
    </subcellularLocation>
</comment>
<dbReference type="InterPro" id="IPR018525">
    <property type="entry name" value="MCM_CS"/>
</dbReference>
<name>A0A1Y2I202_9FUNG</name>
<dbReference type="Proteomes" id="UP000193411">
    <property type="component" value="Unassembled WGS sequence"/>
</dbReference>
<dbReference type="InterPro" id="IPR008046">
    <property type="entry name" value="Mcm3"/>
</dbReference>
<evidence type="ECO:0000256" key="6">
    <source>
        <dbReference type="ARBA" id="ARBA00022806"/>
    </source>
</evidence>
<evidence type="ECO:0000256" key="8">
    <source>
        <dbReference type="ARBA" id="ARBA00023125"/>
    </source>
</evidence>
<keyword evidence="3 11" id="KW-0235">DNA replication</keyword>
<dbReference type="GO" id="GO:0006279">
    <property type="term" value="P:premeiotic DNA replication"/>
    <property type="evidence" value="ECO:0007669"/>
    <property type="project" value="UniProtKB-ARBA"/>
</dbReference>
<feature type="compositionally biased region" description="Acidic residues" evidence="12">
    <location>
        <begin position="565"/>
        <end position="584"/>
    </location>
</feature>
<evidence type="ECO:0000256" key="9">
    <source>
        <dbReference type="ARBA" id="ARBA00023242"/>
    </source>
</evidence>
<dbReference type="GO" id="GO:0042555">
    <property type="term" value="C:MCM complex"/>
    <property type="evidence" value="ECO:0007669"/>
    <property type="project" value="UniProtKB-UniRule"/>
</dbReference>
<keyword evidence="8 10" id="KW-0238">DNA-binding</keyword>
<keyword evidence="9 11" id="KW-0539">Nucleus</keyword>
<feature type="region of interest" description="Disordered" evidence="12">
    <location>
        <begin position="403"/>
        <end position="425"/>
    </location>
</feature>
<evidence type="ECO:0000256" key="2">
    <source>
        <dbReference type="ARBA" id="ARBA00008010"/>
    </source>
</evidence>
<comment type="caution">
    <text evidence="14">The sequence shown here is derived from an EMBL/GenBank/DDBJ whole genome shotgun (WGS) entry which is preliminary data.</text>
</comment>
<comment type="subunit">
    <text evidence="11">Component of the MCM2-7 complex.</text>
</comment>
<dbReference type="SUPFAM" id="SSF50249">
    <property type="entry name" value="Nucleic acid-binding proteins"/>
    <property type="match status" value="1"/>
</dbReference>
<evidence type="ECO:0000256" key="7">
    <source>
        <dbReference type="ARBA" id="ARBA00022840"/>
    </source>
</evidence>
<feature type="compositionally biased region" description="Acidic residues" evidence="12">
    <location>
        <begin position="403"/>
        <end position="416"/>
    </location>
</feature>
<dbReference type="SMART" id="SM00382">
    <property type="entry name" value="AAA"/>
    <property type="match status" value="1"/>
</dbReference>
<dbReference type="InterPro" id="IPR012340">
    <property type="entry name" value="NA-bd_OB-fold"/>
</dbReference>
<keyword evidence="4 10" id="KW-0547">Nucleotide-binding</keyword>
<accession>A0A1Y2I202</accession>
<gene>
    <name evidence="14" type="ORF">BCR44DRAFT_1423989</name>
</gene>
<comment type="catalytic activity">
    <reaction evidence="11">
        <text>ATP + H2O = ADP + phosphate + H(+)</text>
        <dbReference type="Rhea" id="RHEA:13065"/>
        <dbReference type="ChEBI" id="CHEBI:15377"/>
        <dbReference type="ChEBI" id="CHEBI:15378"/>
        <dbReference type="ChEBI" id="CHEBI:30616"/>
        <dbReference type="ChEBI" id="CHEBI:43474"/>
        <dbReference type="ChEBI" id="CHEBI:456216"/>
        <dbReference type="EC" id="3.6.4.12"/>
    </reaction>
</comment>
<evidence type="ECO:0000256" key="3">
    <source>
        <dbReference type="ARBA" id="ARBA00022705"/>
    </source>
</evidence>
<sequence length="700" mass="76154">MLGEGLPTGTMYPTTDDQGNPLTTEFGYCTFRDHQTIALQEMPERAPPGQLPRSIDIVLDDDLVDACKPGDRVQIVGVYRAVSGGVATGTFRAVVLANNVRQLDKEVAHPTLTELDLRNIRAIARKESVVDLLTRSLAPSIFGHYWVKKALLMQLLGGLEHNLANGTHIRGDINVLLLGDPSTAKSQFLRFVMQMAPLAIATTGRGSSGVGLTAAVTQDQETGERRLEAGAMVLADRGIVCIDEFDKMSDQDRVAIHEVMEQQTITIAKAGIHTTLNARCSVVAAANPTYGQYDEKLEPHRNIRLPDSLLSRFDLLFVILDKTDEVTDRSLSEHVLRMHRYLPPGVEEGQPLPASMLDPQFAWMDEGRWCSQDDREVPVFVKAPNYQHHPSSQASTDAGLALDLDEDDDDNADDDSIGGSSVAARTHRRRALQRAAQQSADASQILSLAFMKKYLHYAKSRIKPVLTPEASEVITNAYAEFRNTKANEEGRRRTLPITARTLETLIRLATAHAKARLAREVEEADAEAACELVEYALFKEFRRKRKPAKAVPGAGGRKRRRVATGEEDAAEDGADDLSDEEDEEHTSKTGLGLGPPSSLSTAAGLAAGMDAMDIDSQPSSAPEVDAALLAHFKRALDAVFQETNGVAAVDDLPRLVNRMATAVVPGGQVVTFSAAQVRACLLVVEAEGNVMVADGEVYRV</sequence>
<dbReference type="GO" id="GO:0006271">
    <property type="term" value="P:DNA strand elongation involved in DNA replication"/>
    <property type="evidence" value="ECO:0007669"/>
    <property type="project" value="TreeGrafter"/>
</dbReference>
<keyword evidence="6 11" id="KW-0347">Helicase</keyword>
<dbReference type="Pfam" id="PF17855">
    <property type="entry name" value="MCM_lid"/>
    <property type="match status" value="1"/>
</dbReference>
<dbReference type="GO" id="GO:0003697">
    <property type="term" value="F:single-stranded DNA binding"/>
    <property type="evidence" value="ECO:0007669"/>
    <property type="project" value="TreeGrafter"/>
</dbReference>
<evidence type="ECO:0000256" key="10">
    <source>
        <dbReference type="RuleBase" id="RU004070"/>
    </source>
</evidence>
<dbReference type="PANTHER" id="PTHR11630:SF46">
    <property type="entry name" value="DNA REPLICATION LICENSING FACTOR MCM3-RELATED"/>
    <property type="match status" value="1"/>
</dbReference>
<dbReference type="OrthoDB" id="1882346at2759"/>
<dbReference type="InterPro" id="IPR027417">
    <property type="entry name" value="P-loop_NTPase"/>
</dbReference>
<dbReference type="GO" id="GO:0000727">
    <property type="term" value="P:double-strand break repair via break-induced replication"/>
    <property type="evidence" value="ECO:0007669"/>
    <property type="project" value="TreeGrafter"/>
</dbReference>
<comment type="similarity">
    <text evidence="2 10">Belongs to the MCM family.</text>
</comment>
<dbReference type="PANTHER" id="PTHR11630">
    <property type="entry name" value="DNA REPLICATION LICENSING FACTOR MCM FAMILY MEMBER"/>
    <property type="match status" value="1"/>
</dbReference>
<evidence type="ECO:0000256" key="11">
    <source>
        <dbReference type="RuleBase" id="RU368061"/>
    </source>
</evidence>
<comment type="function">
    <text evidence="11">Acts as component of the MCM2-7 complex (MCM complex) which is the replicative helicase essential for 'once per cell cycle' DNA replication initiation and elongation in eukaryotic cells. The active ATPase sites in the MCM2-7 ring are formed through the interaction surfaces of two neighboring subunits such that a critical structure of a conserved arginine finger motif is provided in trans relative to the ATP-binding site of the Walker A box of the adjacent subunit. The six ATPase active sites, however, are likely to contribute differentially to the complex helicase activity.</text>
</comment>
<dbReference type="PROSITE" id="PS50051">
    <property type="entry name" value="MCM_2"/>
    <property type="match status" value="1"/>
</dbReference>
<dbReference type="EMBL" id="MCFL01000002">
    <property type="protein sequence ID" value="ORZ40895.1"/>
    <property type="molecule type" value="Genomic_DNA"/>
</dbReference>
<keyword evidence="5 11" id="KW-0378">Hydrolase</keyword>
<dbReference type="PRINTS" id="PR01657">
    <property type="entry name" value="MCMFAMILY"/>
</dbReference>
<evidence type="ECO:0000256" key="4">
    <source>
        <dbReference type="ARBA" id="ARBA00022741"/>
    </source>
</evidence>
<dbReference type="InterPro" id="IPR001208">
    <property type="entry name" value="MCM_dom"/>
</dbReference>
<dbReference type="GO" id="GO:0016787">
    <property type="term" value="F:hydrolase activity"/>
    <property type="evidence" value="ECO:0007669"/>
    <property type="project" value="UniProtKB-KW"/>
</dbReference>
<dbReference type="GO" id="GO:0031261">
    <property type="term" value="C:DNA replication preinitiation complex"/>
    <property type="evidence" value="ECO:0007669"/>
    <property type="project" value="UniProtKB-ARBA"/>
</dbReference>